<protein>
    <submittedName>
        <fullName evidence="1">Uncharacterized protein</fullName>
    </submittedName>
</protein>
<gene>
    <name evidence="1" type="ORF">MM415B04704_0011</name>
</gene>
<accession>A0A6M3LBL9</accession>
<dbReference type="AlphaFoldDB" id="A0A6M3LBL9"/>
<organism evidence="1">
    <name type="scientific">viral metagenome</name>
    <dbReference type="NCBI Taxonomy" id="1070528"/>
    <lineage>
        <taxon>unclassified sequences</taxon>
        <taxon>metagenomes</taxon>
        <taxon>organismal metagenomes</taxon>
    </lineage>
</organism>
<name>A0A6M3LBL9_9ZZZZ</name>
<reference evidence="1" key="1">
    <citation type="submission" date="2020-03" db="EMBL/GenBank/DDBJ databases">
        <title>The deep terrestrial virosphere.</title>
        <authorList>
            <person name="Holmfeldt K."/>
            <person name="Nilsson E."/>
            <person name="Simone D."/>
            <person name="Lopez-Fernandez M."/>
            <person name="Wu X."/>
            <person name="de Brujin I."/>
            <person name="Lundin D."/>
            <person name="Andersson A."/>
            <person name="Bertilsson S."/>
            <person name="Dopson M."/>
        </authorList>
    </citation>
    <scope>NUCLEOTIDE SEQUENCE</scope>
    <source>
        <strain evidence="1">MM415B04704</strain>
    </source>
</reference>
<sequence>MSVTILEALENANYNLNNVNVLGMALLPLAKEQLNNAVVLLEKGYGLYDKVEPLLEKYGDVENVPEIKYK</sequence>
<dbReference type="EMBL" id="MT143062">
    <property type="protein sequence ID" value="QJA92386.1"/>
    <property type="molecule type" value="Genomic_DNA"/>
</dbReference>
<proteinExistence type="predicted"/>
<evidence type="ECO:0000313" key="1">
    <source>
        <dbReference type="EMBL" id="QJA92386.1"/>
    </source>
</evidence>